<evidence type="ECO:0008006" key="5">
    <source>
        <dbReference type="Google" id="ProtNLM"/>
    </source>
</evidence>
<dbReference type="PROSITE" id="PS51257">
    <property type="entry name" value="PROKAR_LIPOPROTEIN"/>
    <property type="match status" value="1"/>
</dbReference>
<proteinExistence type="predicted"/>
<accession>A0A258FU85</accession>
<evidence type="ECO:0000313" key="3">
    <source>
        <dbReference type="EMBL" id="OYX35906.1"/>
    </source>
</evidence>
<protein>
    <recommendedName>
        <fullName evidence="5">Lipoprotein</fullName>
    </recommendedName>
</protein>
<feature type="chain" id="PRO_5012333126" description="Lipoprotein" evidence="2">
    <location>
        <begin position="22"/>
        <end position="395"/>
    </location>
</feature>
<feature type="compositionally biased region" description="Low complexity" evidence="1">
    <location>
        <begin position="363"/>
        <end position="384"/>
    </location>
</feature>
<evidence type="ECO:0000256" key="2">
    <source>
        <dbReference type="SAM" id="SignalP"/>
    </source>
</evidence>
<keyword evidence="2" id="KW-0732">Signal</keyword>
<comment type="caution">
    <text evidence="3">The sequence shown here is derived from an EMBL/GenBank/DDBJ whole genome shotgun (WGS) entry which is preliminary data.</text>
</comment>
<evidence type="ECO:0000256" key="1">
    <source>
        <dbReference type="SAM" id="MobiDB-lite"/>
    </source>
</evidence>
<reference evidence="3 4" key="1">
    <citation type="submission" date="2017-03" db="EMBL/GenBank/DDBJ databases">
        <title>Lifting the veil on microbial sulfur biogeochemistry in mining wastewaters.</title>
        <authorList>
            <person name="Kantor R.S."/>
            <person name="Colenbrander Nelson T."/>
            <person name="Marshall S."/>
            <person name="Bennett D."/>
            <person name="Apte S."/>
            <person name="Camacho D."/>
            <person name="Thomas B.C."/>
            <person name="Warren L.A."/>
            <person name="Banfield J.F."/>
        </authorList>
    </citation>
    <scope>NUCLEOTIDE SEQUENCE [LARGE SCALE GENOMIC DNA]</scope>
    <source>
        <strain evidence="3">32-69-9</strain>
    </source>
</reference>
<feature type="signal peptide" evidence="2">
    <location>
        <begin position="1"/>
        <end position="21"/>
    </location>
</feature>
<organism evidence="3 4">
    <name type="scientific">Brevundimonas subvibrioides</name>
    <dbReference type="NCBI Taxonomy" id="74313"/>
    <lineage>
        <taxon>Bacteria</taxon>
        <taxon>Pseudomonadati</taxon>
        <taxon>Pseudomonadota</taxon>
        <taxon>Alphaproteobacteria</taxon>
        <taxon>Caulobacterales</taxon>
        <taxon>Caulobacteraceae</taxon>
        <taxon>Brevundimonas</taxon>
    </lineage>
</organism>
<dbReference type="Proteomes" id="UP000215595">
    <property type="component" value="Unassembled WGS sequence"/>
</dbReference>
<dbReference type="AlphaFoldDB" id="A0A258FU85"/>
<gene>
    <name evidence="3" type="ORF">B7Z01_00905</name>
</gene>
<sequence length="395" mass="41469">MRFAFARLSASVLALTLVASCASGPTEEERAEQARVAAEQARLAAIPNVSLNSNVIQEAAVYLAFTRDMGTLRGGFADAASIQEALRRGAAYDARQVSRGLVAYASILAMQSPEFVAGVRANATDRESRNALVARIVADPASAGRLPGADVAAGLIIGTLENDIRLLREAADSVENDAYAIQADGRRDWARVAVPEREARLNTVRGLSRPSLAPAEEAARLSAAVQSGSGLNVAAARPRTPPYPQSVENALALAALALLDGAGENARSNTDALMYDRASLDCFESSKLNLFQCLAASRPSYEDMFCLGRHVVRDLGQCARGAALPTGQITVGAPTQSRADTTPRITPRTLDAESPVVAREPEATPSSAAPAIVTPQTAVPTPTQRLNAQTQAPQS</sequence>
<feature type="region of interest" description="Disordered" evidence="1">
    <location>
        <begin position="329"/>
        <end position="395"/>
    </location>
</feature>
<dbReference type="EMBL" id="NCEB01000002">
    <property type="protein sequence ID" value="OYX35906.1"/>
    <property type="molecule type" value="Genomic_DNA"/>
</dbReference>
<name>A0A258FU85_9CAUL</name>
<evidence type="ECO:0000313" key="4">
    <source>
        <dbReference type="Proteomes" id="UP000215595"/>
    </source>
</evidence>
<feature type="compositionally biased region" description="Polar residues" evidence="1">
    <location>
        <begin position="329"/>
        <end position="344"/>
    </location>
</feature>
<feature type="compositionally biased region" description="Polar residues" evidence="1">
    <location>
        <begin position="385"/>
        <end position="395"/>
    </location>
</feature>